<comment type="caution">
    <text evidence="1">The sequence shown here is derived from an EMBL/GenBank/DDBJ whole genome shotgun (WGS) entry which is preliminary data.</text>
</comment>
<evidence type="ECO:0000313" key="1">
    <source>
        <dbReference type="EMBL" id="TGX80206.1"/>
    </source>
</evidence>
<accession>A0AC61QM19</accession>
<dbReference type="EMBL" id="SRZC01000028">
    <property type="protein sequence ID" value="TGX80206.1"/>
    <property type="molecule type" value="Genomic_DNA"/>
</dbReference>
<evidence type="ECO:0000313" key="2">
    <source>
        <dbReference type="Proteomes" id="UP000308886"/>
    </source>
</evidence>
<dbReference type="Proteomes" id="UP000308886">
    <property type="component" value="Unassembled WGS sequence"/>
</dbReference>
<protein>
    <submittedName>
        <fullName evidence="1">RagB/SusD family nutrient uptake outer membrane protein</fullName>
    </submittedName>
</protein>
<sequence>MKKITYFIAAFAMLTATSCSDFLDPENKGAGEYPDASEYFETPEGLKAFHANAFTYLRSLATAHEINDDGTDLYEPCRGQSPSVFHNFSLSSETSGVESYYTACTKLINNANGLIKYAAGKNDTYVAEGKFLRALGYYYMTQHFGSVPYVGAYIESSTREYPKTPLEEIYTNVEKDLTEVIASSVPESSTDGSVNKRAARALLAKVYLAHGWDINTTVTDAAAGTYSVTSKEYFSKAAAMAEDALNGMTLTQSFTQKWNPSNDATNPETFFAVQYNRATYPGDLTEGGHELCNYYCHYYGSGMKTSTSNKSLNTRSLAMWEKGDERWDGTFMTTVYNFDKAVADWSKAGYYAYYNNEVNKNNLHVWMYFAPTYVTRAEFEAYLTAHKAQFVKTADDANVPHANLLLNGQILRYEFTADGSFKQPTITNQDLSTNNKGTTLEVAPCVKKYDDPATPNAGKTNSYTNIPLLHASEVYLTAAEAYYMAGEEGKAWEKINEVRNRAKAPNLNNNLANYDVDVKFSSNFTLLNLILDERARETYAELTRWIDLRRTKQLVRYNVAYNQFIHSVADMSNLEGEIKWYRPIPETEISSNTALSQEDQNPGY</sequence>
<gene>
    <name evidence="1" type="ORF">E5358_13460</name>
</gene>
<reference evidence="1" key="1">
    <citation type="submission" date="2019-04" db="EMBL/GenBank/DDBJ databases">
        <title>Microbes associate with the intestines of laboratory mice.</title>
        <authorList>
            <person name="Navarre W."/>
            <person name="Wong E."/>
            <person name="Huang K."/>
            <person name="Tropini C."/>
            <person name="Ng K."/>
            <person name="Yu B."/>
        </authorList>
    </citation>
    <scope>NUCLEOTIDE SEQUENCE</scope>
    <source>
        <strain evidence="1">NM73_A23</strain>
    </source>
</reference>
<proteinExistence type="predicted"/>
<name>A0AC61QM19_9BACT</name>
<keyword evidence="2" id="KW-1185">Reference proteome</keyword>
<organism evidence="1 2">
    <name type="scientific">Palleniella muris</name>
    <dbReference type="NCBI Taxonomy" id="3038145"/>
    <lineage>
        <taxon>Bacteria</taxon>
        <taxon>Pseudomonadati</taxon>
        <taxon>Bacteroidota</taxon>
        <taxon>Bacteroidia</taxon>
        <taxon>Bacteroidales</taxon>
        <taxon>Prevotellaceae</taxon>
        <taxon>Palleniella</taxon>
    </lineage>
</organism>